<dbReference type="EMBL" id="MNBE01000723">
    <property type="protein sequence ID" value="OKO93639.1"/>
    <property type="molecule type" value="Genomic_DNA"/>
</dbReference>
<dbReference type="Gene3D" id="1.20.5.340">
    <property type="match status" value="2"/>
</dbReference>
<name>A0A1Q5T043_9EURO</name>
<gene>
    <name evidence="1" type="ORF">PENSUB_11918</name>
</gene>
<evidence type="ECO:0000313" key="1">
    <source>
        <dbReference type="EMBL" id="OKO93639.1"/>
    </source>
</evidence>
<proteinExistence type="predicted"/>
<organism evidence="1 2">
    <name type="scientific">Penicillium subrubescens</name>
    <dbReference type="NCBI Taxonomy" id="1316194"/>
    <lineage>
        <taxon>Eukaryota</taxon>
        <taxon>Fungi</taxon>
        <taxon>Dikarya</taxon>
        <taxon>Ascomycota</taxon>
        <taxon>Pezizomycotina</taxon>
        <taxon>Eurotiomycetes</taxon>
        <taxon>Eurotiomycetidae</taxon>
        <taxon>Eurotiales</taxon>
        <taxon>Aspergillaceae</taxon>
        <taxon>Penicillium</taxon>
    </lineage>
</organism>
<reference evidence="1 2" key="1">
    <citation type="submission" date="2016-10" db="EMBL/GenBank/DDBJ databases">
        <title>Genome sequence of the ascomycete fungus Penicillium subrubescens.</title>
        <authorList>
            <person name="De Vries R.P."/>
            <person name="Peng M."/>
            <person name="Dilokpimol A."/>
            <person name="Hilden K."/>
            <person name="Makela M.R."/>
            <person name="Grigoriev I."/>
            <person name="Riley R."/>
            <person name="Granchi Z."/>
        </authorList>
    </citation>
    <scope>NUCLEOTIDE SEQUENCE [LARGE SCALE GENOMIC DNA]</scope>
    <source>
        <strain evidence="1 2">CBS 132785</strain>
    </source>
</reference>
<accession>A0A1Q5T043</accession>
<dbReference type="Proteomes" id="UP000186955">
    <property type="component" value="Unassembled WGS sequence"/>
</dbReference>
<dbReference type="AlphaFoldDB" id="A0A1Q5T043"/>
<keyword evidence="2" id="KW-1185">Reference proteome</keyword>
<dbReference type="InterPro" id="IPR055530">
    <property type="entry name" value="DUF7104"/>
</dbReference>
<comment type="caution">
    <text evidence="1">The sequence shown here is derived from an EMBL/GenBank/DDBJ whole genome shotgun (WGS) entry which is preliminary data.</text>
</comment>
<sequence>MKGQQYRLQYIPQEGFLRYSGAYWMSHVKRSHNLGGEWIRKVVTLCEAGSESAYWISYHEGYSFWELCRNHNTARQQSLFWVAHWALTEAVIFLVDDAGAEVSARPYQYQITQPIVETVPWNEKNGKALTRVLLDQRGVEIEITEEVVWNATLNEESGEEILNLLLDRRGAELKITQKVLRGTMTNLRDGSRLMRLLLNRGVEIKITDKVYEHAASYWHDKDEMMQLLRNRRAADLNEADVKEADVKQADLRAAEPRKGWLSYFFGS</sequence>
<evidence type="ECO:0000313" key="2">
    <source>
        <dbReference type="Proteomes" id="UP000186955"/>
    </source>
</evidence>
<protein>
    <submittedName>
        <fullName evidence="1">Uncharacterized protein</fullName>
    </submittedName>
</protein>
<dbReference type="Pfam" id="PF23397">
    <property type="entry name" value="DUF7104"/>
    <property type="match status" value="3"/>
</dbReference>